<sequence>MNKDQSTYPMITKEIDMVVAHVEKEVSGYQKVERDIPMRQIYVYNEDRI</sequence>
<keyword evidence="2" id="KW-1185">Reference proteome</keyword>
<evidence type="ECO:0000313" key="1">
    <source>
        <dbReference type="EMBL" id="EGT45937.1"/>
    </source>
</evidence>
<evidence type="ECO:0000313" key="2">
    <source>
        <dbReference type="Proteomes" id="UP000008068"/>
    </source>
</evidence>
<name>G0MWH4_CAEBE</name>
<dbReference type="InParanoid" id="G0MWH4"/>
<dbReference type="HOGENOM" id="CLU_3144225_0_0_1"/>
<accession>G0MWH4</accession>
<organism evidence="2">
    <name type="scientific">Caenorhabditis brenneri</name>
    <name type="common">Nematode worm</name>
    <dbReference type="NCBI Taxonomy" id="135651"/>
    <lineage>
        <taxon>Eukaryota</taxon>
        <taxon>Metazoa</taxon>
        <taxon>Ecdysozoa</taxon>
        <taxon>Nematoda</taxon>
        <taxon>Chromadorea</taxon>
        <taxon>Rhabditida</taxon>
        <taxon>Rhabditina</taxon>
        <taxon>Rhabditomorpha</taxon>
        <taxon>Rhabditoidea</taxon>
        <taxon>Rhabditidae</taxon>
        <taxon>Peloderinae</taxon>
        <taxon>Caenorhabditis</taxon>
    </lineage>
</organism>
<protein>
    <submittedName>
        <fullName evidence="1">Uncharacterized protein</fullName>
    </submittedName>
</protein>
<reference evidence="2" key="1">
    <citation type="submission" date="2011-07" db="EMBL/GenBank/DDBJ databases">
        <authorList>
            <consortium name="Caenorhabditis brenneri Sequencing and Analysis Consortium"/>
            <person name="Wilson R.K."/>
        </authorList>
    </citation>
    <scope>NUCLEOTIDE SEQUENCE [LARGE SCALE GENOMIC DNA]</scope>
    <source>
        <strain evidence="2">PB2801</strain>
    </source>
</reference>
<gene>
    <name evidence="1" type="ORF">CAEBREN_15493</name>
</gene>
<dbReference type="AlphaFoldDB" id="G0MWH4"/>
<dbReference type="EMBL" id="GL379816">
    <property type="protein sequence ID" value="EGT45937.1"/>
    <property type="molecule type" value="Genomic_DNA"/>
</dbReference>
<proteinExistence type="predicted"/>
<dbReference type="Proteomes" id="UP000008068">
    <property type="component" value="Unassembled WGS sequence"/>
</dbReference>